<protein>
    <submittedName>
        <fullName evidence="5">GGDEF domain-containing protein</fullName>
    </submittedName>
</protein>
<dbReference type="PANTHER" id="PTHR35936:SF37">
    <property type="entry name" value="AMINO ACID ABC TRANSPORTER SUBSTRATE-BINDING PROTEIN"/>
    <property type="match status" value="1"/>
</dbReference>
<proteinExistence type="inferred from homology"/>
<accession>A0A5J6WL72</accession>
<dbReference type="InterPro" id="IPR029787">
    <property type="entry name" value="Nucleotide_cyclase"/>
</dbReference>
<dbReference type="SMART" id="SM00267">
    <property type="entry name" value="GGDEF"/>
    <property type="match status" value="1"/>
</dbReference>
<comment type="similarity">
    <text evidence="1">Belongs to the bacterial solute-binding protein 3 family.</text>
</comment>
<keyword evidence="3" id="KW-0472">Membrane</keyword>
<evidence type="ECO:0000256" key="1">
    <source>
        <dbReference type="ARBA" id="ARBA00010333"/>
    </source>
</evidence>
<keyword evidence="3" id="KW-0812">Transmembrane</keyword>
<dbReference type="PROSITE" id="PS50887">
    <property type="entry name" value="GGDEF"/>
    <property type="match status" value="1"/>
</dbReference>
<name>A0A5J6WL72_MORMI</name>
<dbReference type="Pfam" id="PF00497">
    <property type="entry name" value="SBP_bac_3"/>
    <property type="match status" value="2"/>
</dbReference>
<gene>
    <name evidence="5" type="ORF">FR932_13240</name>
</gene>
<dbReference type="SUPFAM" id="SSF53850">
    <property type="entry name" value="Periplasmic binding protein-like II"/>
    <property type="match status" value="2"/>
</dbReference>
<feature type="domain" description="GGDEF" evidence="4">
    <location>
        <begin position="524"/>
        <end position="649"/>
    </location>
</feature>
<dbReference type="KEGG" id="mmaa:FR932_13240"/>
<dbReference type="CDD" id="cd01949">
    <property type="entry name" value="GGDEF"/>
    <property type="match status" value="1"/>
</dbReference>
<evidence type="ECO:0000256" key="3">
    <source>
        <dbReference type="SAM" id="Phobius"/>
    </source>
</evidence>
<dbReference type="Gene3D" id="3.30.70.270">
    <property type="match status" value="1"/>
</dbReference>
<dbReference type="PANTHER" id="PTHR35936">
    <property type="entry name" value="MEMBRANE-BOUND LYTIC MUREIN TRANSGLYCOSYLASE F"/>
    <property type="match status" value="1"/>
</dbReference>
<evidence type="ECO:0000256" key="2">
    <source>
        <dbReference type="ARBA" id="ARBA00022729"/>
    </source>
</evidence>
<dbReference type="AlphaFoldDB" id="A0A5J6WL72"/>
<dbReference type="SUPFAM" id="SSF55073">
    <property type="entry name" value="Nucleotide cyclase"/>
    <property type="match status" value="1"/>
</dbReference>
<dbReference type="Proteomes" id="UP000327424">
    <property type="component" value="Chromosome"/>
</dbReference>
<dbReference type="InterPro" id="IPR000160">
    <property type="entry name" value="GGDEF_dom"/>
</dbReference>
<feature type="transmembrane region" description="Helical" evidence="3">
    <location>
        <begin position="474"/>
        <end position="497"/>
    </location>
</feature>
<dbReference type="OrthoDB" id="9180959at2"/>
<evidence type="ECO:0000313" key="6">
    <source>
        <dbReference type="Proteomes" id="UP000327424"/>
    </source>
</evidence>
<keyword evidence="2" id="KW-0732">Signal</keyword>
<sequence length="649" mass="74531">MKFIILLLVFFITPNKAFAKKYHVGFIESDVISAFVFRNIADELSIDFEYHYYDNLDELLSLLDKGYLDFSSDLAYTVERESFLDFSAPVHIDPSYIFTRHKFSKSHIHRILTPKGSGYESLIRQQLSGMYFEEYDDSDSVFSSLDNDEFDAVIGSVTMLENALDQDFKAERISTVFDISPVSIATKKGRNPALMKVINRFLSKNFLQNHVTKIMNTNERNTRIISLRKKLILSDVDANNPIIFKVEDLEKDGNAPVNGLSLSIVKSACSILGLNCQLVNCIDEEWEDIYNALDKKSIDMITAMVISEQRKEQFYFSDPYYQLKLLFVSRLGYKTNQYHRLSELVGERIGVISGDYFDDFITQRLPKKRINRFSNQNEMLDALLNGDVDYIPLGETNFNKLMRNKDNLLPLSHVKSISTDINMGIAIAFQFNTLGEHYARLFSAALPLVDVESIINLYGVQPDWKSALLAEIKYIRFTLLSFAGVVILLLLFIYSLYIQTSTDLLSKLGNRRALVQRFKSGVKSEYVFVYMDINNFKRINDYYGHHVGDKVLVALARNIQCYWPGKAYRIGGDEFVLTFNKMQADVTNSFQHLQRFSFTIKETGETLDVSLSLGISLSRNECVSLEDLLRDIDKKMYRDKKTNRALISA</sequence>
<reference evidence="5 6" key="1">
    <citation type="submission" date="2019-09" db="EMBL/GenBank/DDBJ databases">
        <title>Hybrid Assembly of the complete Genome of the Deep-Sea Bacterium Moritella marina from long Nanopore and Illumina reads.</title>
        <authorList>
            <person name="Magin S."/>
            <person name="Georgoulis A."/>
            <person name="Papadimitriou K."/>
            <person name="Iliakis G."/>
            <person name="Vorgias C.E."/>
        </authorList>
    </citation>
    <scope>NUCLEOTIDE SEQUENCE [LARGE SCALE GENOMIC DNA]</scope>
    <source>
        <strain evidence="5 6">MP-1</strain>
    </source>
</reference>
<dbReference type="InterPro" id="IPR043128">
    <property type="entry name" value="Rev_trsase/Diguanyl_cyclase"/>
</dbReference>
<dbReference type="Gene3D" id="3.40.190.10">
    <property type="entry name" value="Periplasmic binding protein-like II"/>
    <property type="match status" value="4"/>
</dbReference>
<dbReference type="SMART" id="SM00062">
    <property type="entry name" value="PBPb"/>
    <property type="match status" value="1"/>
</dbReference>
<keyword evidence="6" id="KW-1185">Reference proteome</keyword>
<keyword evidence="3" id="KW-1133">Transmembrane helix</keyword>
<evidence type="ECO:0000313" key="5">
    <source>
        <dbReference type="EMBL" id="QFI38747.1"/>
    </source>
</evidence>
<dbReference type="NCBIfam" id="TIGR00254">
    <property type="entry name" value="GGDEF"/>
    <property type="match status" value="1"/>
</dbReference>
<dbReference type="EMBL" id="CP044399">
    <property type="protein sequence ID" value="QFI38747.1"/>
    <property type="molecule type" value="Genomic_DNA"/>
</dbReference>
<dbReference type="InterPro" id="IPR001638">
    <property type="entry name" value="Solute-binding_3/MltF_N"/>
</dbReference>
<dbReference type="Pfam" id="PF00990">
    <property type="entry name" value="GGDEF"/>
    <property type="match status" value="1"/>
</dbReference>
<organism evidence="5 6">
    <name type="scientific">Moritella marina ATCC 15381</name>
    <dbReference type="NCBI Taxonomy" id="1202962"/>
    <lineage>
        <taxon>Bacteria</taxon>
        <taxon>Pseudomonadati</taxon>
        <taxon>Pseudomonadota</taxon>
        <taxon>Gammaproteobacteria</taxon>
        <taxon>Alteromonadales</taxon>
        <taxon>Moritellaceae</taxon>
        <taxon>Moritella</taxon>
    </lineage>
</organism>
<dbReference type="RefSeq" id="WP_019439587.1">
    <property type="nucleotide sequence ID" value="NZ_ALOE01000002.1"/>
</dbReference>
<evidence type="ECO:0000259" key="4">
    <source>
        <dbReference type="PROSITE" id="PS50887"/>
    </source>
</evidence>